<dbReference type="RefSeq" id="XP_033390689.1">
    <property type="nucleotide sequence ID" value="XM_033524213.1"/>
</dbReference>
<dbReference type="EMBL" id="ML978066">
    <property type="protein sequence ID" value="KAF2022350.1"/>
    <property type="molecule type" value="Genomic_DNA"/>
</dbReference>
<dbReference type="Pfam" id="PF10604">
    <property type="entry name" value="Polyketide_cyc2"/>
    <property type="match status" value="1"/>
</dbReference>
<dbReference type="SUPFAM" id="SSF55961">
    <property type="entry name" value="Bet v1-like"/>
    <property type="match status" value="1"/>
</dbReference>
<dbReference type="AlphaFoldDB" id="A0A6A5YCC8"/>
<dbReference type="PANTHER" id="PTHR36166:SF1">
    <property type="entry name" value="SRPBCC DOMAIN-CONTAINING PROTEIN"/>
    <property type="match status" value="1"/>
</dbReference>
<evidence type="ECO:0008006" key="3">
    <source>
        <dbReference type="Google" id="ProtNLM"/>
    </source>
</evidence>
<dbReference type="InterPro" id="IPR019587">
    <property type="entry name" value="Polyketide_cyclase/dehydratase"/>
</dbReference>
<dbReference type="Proteomes" id="UP000799778">
    <property type="component" value="Unassembled WGS sequence"/>
</dbReference>
<evidence type="ECO:0000313" key="2">
    <source>
        <dbReference type="Proteomes" id="UP000799778"/>
    </source>
</evidence>
<protein>
    <recommendedName>
        <fullName evidence="3">SRPBCC domain-containing protein</fullName>
    </recommendedName>
</protein>
<dbReference type="OrthoDB" id="509124at2759"/>
<reference evidence="1" key="1">
    <citation type="journal article" date="2020" name="Stud. Mycol.">
        <title>101 Dothideomycetes genomes: a test case for predicting lifestyles and emergence of pathogens.</title>
        <authorList>
            <person name="Haridas S."/>
            <person name="Albert R."/>
            <person name="Binder M."/>
            <person name="Bloem J."/>
            <person name="Labutti K."/>
            <person name="Salamov A."/>
            <person name="Andreopoulos B."/>
            <person name="Baker S."/>
            <person name="Barry K."/>
            <person name="Bills G."/>
            <person name="Bluhm B."/>
            <person name="Cannon C."/>
            <person name="Castanera R."/>
            <person name="Culley D."/>
            <person name="Daum C."/>
            <person name="Ezra D."/>
            <person name="Gonzalez J."/>
            <person name="Henrissat B."/>
            <person name="Kuo A."/>
            <person name="Liang C."/>
            <person name="Lipzen A."/>
            <person name="Lutzoni F."/>
            <person name="Magnuson J."/>
            <person name="Mondo S."/>
            <person name="Nolan M."/>
            <person name="Ohm R."/>
            <person name="Pangilinan J."/>
            <person name="Park H.-J."/>
            <person name="Ramirez L."/>
            <person name="Alfaro M."/>
            <person name="Sun H."/>
            <person name="Tritt A."/>
            <person name="Yoshinaga Y."/>
            <person name="Zwiers L.-H."/>
            <person name="Turgeon B."/>
            <person name="Goodwin S."/>
            <person name="Spatafora J."/>
            <person name="Crous P."/>
            <person name="Grigoriev I."/>
        </authorList>
    </citation>
    <scope>NUCLEOTIDE SEQUENCE</scope>
    <source>
        <strain evidence="1">CBS 175.79</strain>
    </source>
</reference>
<name>A0A6A5YCC8_9PLEO</name>
<dbReference type="InterPro" id="IPR023393">
    <property type="entry name" value="START-like_dom_sf"/>
</dbReference>
<proteinExistence type="predicted"/>
<keyword evidence="2" id="KW-1185">Reference proteome</keyword>
<organism evidence="1 2">
    <name type="scientific">Aaosphaeria arxii CBS 175.79</name>
    <dbReference type="NCBI Taxonomy" id="1450172"/>
    <lineage>
        <taxon>Eukaryota</taxon>
        <taxon>Fungi</taxon>
        <taxon>Dikarya</taxon>
        <taxon>Ascomycota</taxon>
        <taxon>Pezizomycotina</taxon>
        <taxon>Dothideomycetes</taxon>
        <taxon>Pleosporomycetidae</taxon>
        <taxon>Pleosporales</taxon>
        <taxon>Pleosporales incertae sedis</taxon>
        <taxon>Aaosphaeria</taxon>
    </lineage>
</organism>
<evidence type="ECO:0000313" key="1">
    <source>
        <dbReference type="EMBL" id="KAF2022350.1"/>
    </source>
</evidence>
<dbReference type="GeneID" id="54281610"/>
<dbReference type="PANTHER" id="PTHR36166">
    <property type="entry name" value="CHROMOSOME 9, WHOLE GENOME SHOTGUN SEQUENCE"/>
    <property type="match status" value="1"/>
</dbReference>
<sequence length="153" mass="17375">MPGLKKTIEIAAPPEVVRAKFLDWQQIPNYHPDGFFKTIKPADPSKPLEVGDKLILELQPMSFTPKLIENSPNRFRWLGSLPGVFTGEHNFSYEPSKTTPGGTTFSQWEEFSGILSFLMGEGALAKWYGMREQSATGWEKFNQDLKKFCEESK</sequence>
<dbReference type="CDD" id="cd07822">
    <property type="entry name" value="SRPBCC_4"/>
    <property type="match status" value="1"/>
</dbReference>
<accession>A0A6A5YCC8</accession>
<dbReference type="Gene3D" id="3.30.530.20">
    <property type="match status" value="1"/>
</dbReference>
<gene>
    <name evidence="1" type="ORF">BU24DRAFT_363586</name>
</gene>